<keyword evidence="1" id="KW-0472">Membrane</keyword>
<gene>
    <name evidence="3" type="ORF">T12_14787</name>
    <name evidence="2" type="ORF">T12_611</name>
</gene>
<keyword evidence="1" id="KW-1133">Transmembrane helix</keyword>
<evidence type="ECO:0000313" key="2">
    <source>
        <dbReference type="EMBL" id="KRY08280.1"/>
    </source>
</evidence>
<dbReference type="EMBL" id="JYDQ01000124">
    <property type="protein sequence ID" value="KRY14121.1"/>
    <property type="molecule type" value="Genomic_DNA"/>
</dbReference>
<sequence>MNPNYSFCFCGIIAIILTATFKIKDMYKDLLFLRVYCYGMVWTSNLNIHIYEIAADAGL</sequence>
<organism evidence="3 4">
    <name type="scientific">Trichinella patagoniensis</name>
    <dbReference type="NCBI Taxonomy" id="990121"/>
    <lineage>
        <taxon>Eukaryota</taxon>
        <taxon>Metazoa</taxon>
        <taxon>Ecdysozoa</taxon>
        <taxon>Nematoda</taxon>
        <taxon>Enoplea</taxon>
        <taxon>Dorylaimia</taxon>
        <taxon>Trichinellida</taxon>
        <taxon>Trichinellidae</taxon>
        <taxon>Trichinella</taxon>
    </lineage>
</organism>
<feature type="transmembrane region" description="Helical" evidence="1">
    <location>
        <begin position="6"/>
        <end position="23"/>
    </location>
</feature>
<accession>A0A0V0ZPM5</accession>
<evidence type="ECO:0000313" key="4">
    <source>
        <dbReference type="Proteomes" id="UP000054783"/>
    </source>
</evidence>
<dbReference type="EMBL" id="JYDQ01000346">
    <property type="protein sequence ID" value="KRY08280.1"/>
    <property type="molecule type" value="Genomic_DNA"/>
</dbReference>
<keyword evidence="1" id="KW-0812">Transmembrane</keyword>
<proteinExistence type="predicted"/>
<evidence type="ECO:0000256" key="1">
    <source>
        <dbReference type="SAM" id="Phobius"/>
    </source>
</evidence>
<dbReference type="Proteomes" id="UP000054783">
    <property type="component" value="Unassembled WGS sequence"/>
</dbReference>
<reference evidence="3 4" key="1">
    <citation type="submission" date="2015-01" db="EMBL/GenBank/DDBJ databases">
        <title>Evolution of Trichinella species and genotypes.</title>
        <authorList>
            <person name="Korhonen P.K."/>
            <person name="Edoardo P."/>
            <person name="Giuseppe L.R."/>
            <person name="Gasser R.B."/>
        </authorList>
    </citation>
    <scope>NUCLEOTIDE SEQUENCE [LARGE SCALE GENOMIC DNA]</scope>
    <source>
        <strain evidence="3">ISS2496</strain>
    </source>
</reference>
<evidence type="ECO:0000313" key="3">
    <source>
        <dbReference type="EMBL" id="KRY14121.1"/>
    </source>
</evidence>
<name>A0A0V0ZPM5_9BILA</name>
<protein>
    <submittedName>
        <fullName evidence="3">Uncharacterized protein</fullName>
    </submittedName>
</protein>
<dbReference type="AlphaFoldDB" id="A0A0V0ZPM5"/>
<keyword evidence="4" id="KW-1185">Reference proteome</keyword>
<comment type="caution">
    <text evidence="3">The sequence shown here is derived from an EMBL/GenBank/DDBJ whole genome shotgun (WGS) entry which is preliminary data.</text>
</comment>